<dbReference type="InterPro" id="IPR001763">
    <property type="entry name" value="Rhodanese-like_dom"/>
</dbReference>
<evidence type="ECO:0000313" key="2">
    <source>
        <dbReference type="EMBL" id="KZE36852.1"/>
    </source>
</evidence>
<dbReference type="PANTHER" id="PTHR43031">
    <property type="entry name" value="FAD-DEPENDENT OXIDOREDUCTASE"/>
    <property type="match status" value="1"/>
</dbReference>
<dbReference type="RefSeq" id="WP_063183127.1">
    <property type="nucleotide sequence ID" value="NZ_LQNT01000012.1"/>
</dbReference>
<protein>
    <submittedName>
        <fullName evidence="2">Rhodanese</fullName>
    </submittedName>
</protein>
<accession>A0A161RBP1</accession>
<feature type="domain" description="Rhodanese" evidence="1">
    <location>
        <begin position="36"/>
        <end position="117"/>
    </location>
</feature>
<organism evidence="2 3">
    <name type="scientific">Bhargavaea cecembensis</name>
    <dbReference type="NCBI Taxonomy" id="394098"/>
    <lineage>
        <taxon>Bacteria</taxon>
        <taxon>Bacillati</taxon>
        <taxon>Bacillota</taxon>
        <taxon>Bacilli</taxon>
        <taxon>Bacillales</taxon>
        <taxon>Caryophanaceae</taxon>
        <taxon>Bhargavaea</taxon>
    </lineage>
</organism>
<comment type="caution">
    <text evidence="2">The sequence shown here is derived from an EMBL/GenBank/DDBJ whole genome shotgun (WGS) entry which is preliminary data.</text>
</comment>
<proteinExistence type="predicted"/>
<dbReference type="InterPro" id="IPR036873">
    <property type="entry name" value="Rhodanese-like_dom_sf"/>
</dbReference>
<dbReference type="AlphaFoldDB" id="A0A161RBP1"/>
<dbReference type="SMART" id="SM00450">
    <property type="entry name" value="RHOD"/>
    <property type="match status" value="1"/>
</dbReference>
<dbReference type="PROSITE" id="PS50206">
    <property type="entry name" value="RHODANESE_3"/>
    <property type="match status" value="1"/>
</dbReference>
<dbReference type="SUPFAM" id="SSF52821">
    <property type="entry name" value="Rhodanese/Cell cycle control phosphatase"/>
    <property type="match status" value="1"/>
</dbReference>
<dbReference type="OrthoDB" id="9800872at2"/>
<name>A0A161RBP1_9BACL</name>
<evidence type="ECO:0000259" key="1">
    <source>
        <dbReference type="PROSITE" id="PS50206"/>
    </source>
</evidence>
<dbReference type="Proteomes" id="UP000076490">
    <property type="component" value="Unassembled WGS sequence"/>
</dbReference>
<dbReference type="Pfam" id="PF00581">
    <property type="entry name" value="Rhodanese"/>
    <property type="match status" value="1"/>
</dbReference>
<dbReference type="CDD" id="cd00158">
    <property type="entry name" value="RHOD"/>
    <property type="match status" value="1"/>
</dbReference>
<dbReference type="PANTHER" id="PTHR43031:SF17">
    <property type="entry name" value="SULFURTRANSFERASE YTWF-RELATED"/>
    <property type="match status" value="1"/>
</dbReference>
<dbReference type="EMBL" id="LQNT01000012">
    <property type="protein sequence ID" value="KZE36852.1"/>
    <property type="molecule type" value="Genomic_DNA"/>
</dbReference>
<gene>
    <name evidence="2" type="ORF">AV656_13805</name>
</gene>
<reference evidence="2 3" key="1">
    <citation type="submission" date="2016-01" db="EMBL/GenBank/DDBJ databases">
        <title>Whole genome sequencing of Bhargavaea cecembensis T14.</title>
        <authorList>
            <person name="Hong K.W."/>
        </authorList>
    </citation>
    <scope>NUCLEOTIDE SEQUENCE [LARGE SCALE GENOMIC DNA]</scope>
    <source>
        <strain evidence="2 3">T14</strain>
    </source>
</reference>
<evidence type="ECO:0000313" key="3">
    <source>
        <dbReference type="Proteomes" id="UP000076490"/>
    </source>
</evidence>
<dbReference type="Gene3D" id="3.40.250.10">
    <property type="entry name" value="Rhodanese-like domain"/>
    <property type="match status" value="1"/>
</dbReference>
<dbReference type="InterPro" id="IPR050229">
    <property type="entry name" value="GlpE_sulfurtransferase"/>
</dbReference>
<sequence>MEWIVILIIVAFFAWRMMPAKGVRTIDAAGLKDKLGDKSVQFVDVRTPAEYKARHIKEFKNIPLNTLPSKADSLDKSKETVVICQSGMRSAQAARVLKKHGFETVVNVRGGMGAYNG</sequence>